<organism evidence="1 2">
    <name type="scientific">Geodermatophilus obscurus</name>
    <dbReference type="NCBI Taxonomy" id="1861"/>
    <lineage>
        <taxon>Bacteria</taxon>
        <taxon>Bacillati</taxon>
        <taxon>Actinomycetota</taxon>
        <taxon>Actinomycetes</taxon>
        <taxon>Geodermatophilales</taxon>
        <taxon>Geodermatophilaceae</taxon>
        <taxon>Geodermatophilus</taxon>
    </lineage>
</organism>
<evidence type="ECO:0000313" key="2">
    <source>
        <dbReference type="Proteomes" id="UP000183642"/>
    </source>
</evidence>
<dbReference type="EMBL" id="FOWE01000003">
    <property type="protein sequence ID" value="SFO11336.1"/>
    <property type="molecule type" value="Genomic_DNA"/>
</dbReference>
<gene>
    <name evidence="1" type="ORF">SAMN05660359_01483</name>
</gene>
<dbReference type="SUPFAM" id="SSF55729">
    <property type="entry name" value="Acyl-CoA N-acyltransferases (Nat)"/>
    <property type="match status" value="1"/>
</dbReference>
<reference evidence="2" key="1">
    <citation type="submission" date="2016-10" db="EMBL/GenBank/DDBJ databases">
        <authorList>
            <person name="Varghese N."/>
            <person name="Submissions S."/>
        </authorList>
    </citation>
    <scope>NUCLEOTIDE SEQUENCE [LARGE SCALE GENOMIC DNA]</scope>
    <source>
        <strain evidence="2">DSM 43161</strain>
    </source>
</reference>
<sequence length="258" mass="27913">MSMTAAAHGAMTPAPAIPAPAAPRLRAVPPLAAPAPETTALWWARLLRRGPGPTEYSLVAVNSDRFPDGTPVDMTAVDARGRRPAGWQVDVRHRAADGRVVRIEVAEELAERCPPMWFAEVTHASSAVPAVSLLAFRGTAFRRGAVVRPHEVAAAGVRVTDRIAEVRWWIRSGLVDTVTVEPVYRGRGVARTLVTAAEGLRFLRGWAPLRSDGRLTDAGAGWLETAPPAWRPRLAERSEVLPDADVEEELTGVARLLR</sequence>
<keyword evidence="2" id="KW-1185">Reference proteome</keyword>
<dbReference type="AlphaFoldDB" id="A0A1I5EJ27"/>
<name>A0A1I5EJ27_9ACTN</name>
<dbReference type="Proteomes" id="UP000183642">
    <property type="component" value="Unassembled WGS sequence"/>
</dbReference>
<evidence type="ECO:0000313" key="1">
    <source>
        <dbReference type="EMBL" id="SFO11336.1"/>
    </source>
</evidence>
<accession>A0A1I5EJ27</accession>
<dbReference type="InterPro" id="IPR016181">
    <property type="entry name" value="Acyl_CoA_acyltransferase"/>
</dbReference>
<proteinExistence type="predicted"/>
<protein>
    <submittedName>
        <fullName evidence="1">Uncharacterized protein</fullName>
    </submittedName>
</protein>
<dbReference type="OrthoDB" id="3744527at2"/>